<proteinExistence type="inferred from homology"/>
<dbReference type="PROSITE" id="PS00061">
    <property type="entry name" value="ADH_SHORT"/>
    <property type="match status" value="1"/>
</dbReference>
<dbReference type="FunFam" id="3.40.50.720:FF:000084">
    <property type="entry name" value="Short-chain dehydrogenase reductase"/>
    <property type="match status" value="1"/>
</dbReference>
<comment type="similarity">
    <text evidence="1">Belongs to the short-chain dehydrogenases/reductases (SDR) family.</text>
</comment>
<protein>
    <submittedName>
        <fullName evidence="4">Uncharacterized protein</fullName>
    </submittedName>
</protein>
<keyword evidence="2" id="KW-0521">NADP</keyword>
<keyword evidence="3" id="KW-0560">Oxidoreductase</keyword>
<evidence type="ECO:0000313" key="5">
    <source>
        <dbReference type="Proteomes" id="UP000799539"/>
    </source>
</evidence>
<dbReference type="EMBL" id="ML992671">
    <property type="protein sequence ID" value="KAF2213350.1"/>
    <property type="molecule type" value="Genomic_DNA"/>
</dbReference>
<organism evidence="4 5">
    <name type="scientific">Cercospora zeae-maydis SCOH1-5</name>
    <dbReference type="NCBI Taxonomy" id="717836"/>
    <lineage>
        <taxon>Eukaryota</taxon>
        <taxon>Fungi</taxon>
        <taxon>Dikarya</taxon>
        <taxon>Ascomycota</taxon>
        <taxon>Pezizomycotina</taxon>
        <taxon>Dothideomycetes</taxon>
        <taxon>Dothideomycetidae</taxon>
        <taxon>Mycosphaerellales</taxon>
        <taxon>Mycosphaerellaceae</taxon>
        <taxon>Cercospora</taxon>
    </lineage>
</organism>
<dbReference type="InterPro" id="IPR020904">
    <property type="entry name" value="Sc_DH/Rdtase_CS"/>
</dbReference>
<dbReference type="Pfam" id="PF13561">
    <property type="entry name" value="adh_short_C2"/>
    <property type="match status" value="1"/>
</dbReference>
<dbReference type="InterPro" id="IPR002347">
    <property type="entry name" value="SDR_fam"/>
</dbReference>
<dbReference type="GO" id="GO:0016616">
    <property type="term" value="F:oxidoreductase activity, acting on the CH-OH group of donors, NAD or NADP as acceptor"/>
    <property type="evidence" value="ECO:0007669"/>
    <property type="project" value="UniProtKB-ARBA"/>
</dbReference>
<sequence length="264" mass="28237">MAKRRKTVLVTGGGRGIGFALCKAVAQMGGNVGVIDHLAKPVDEFSELSEKFGSKAVYEQADVTKQDSLETAFRNIVDSLGEIHGCVPAAGIAIDKPFFEHQWEECQRVLAVNTLGTFWTTKLVSQHMSEHGKGGSIVMVASIAAQGFKIPLQNISIYNMSKAAVKGLAGPLAVEMGPYKIRVNKISPGIIMSPMTSALKTQYPKLLQMFEHAAPADRIGVPEDLTPAIVYLLSDAASFTTGADIVMSGGIHAGTLMAWTERSM</sequence>
<dbReference type="SUPFAM" id="SSF51735">
    <property type="entry name" value="NAD(P)-binding Rossmann-fold domains"/>
    <property type="match status" value="1"/>
</dbReference>
<name>A0A6A6FIV8_9PEZI</name>
<evidence type="ECO:0000256" key="3">
    <source>
        <dbReference type="ARBA" id="ARBA00023002"/>
    </source>
</evidence>
<evidence type="ECO:0000256" key="2">
    <source>
        <dbReference type="ARBA" id="ARBA00022857"/>
    </source>
</evidence>
<dbReference type="PRINTS" id="PR00081">
    <property type="entry name" value="GDHRDH"/>
</dbReference>
<dbReference type="Gene3D" id="3.40.50.720">
    <property type="entry name" value="NAD(P)-binding Rossmann-like Domain"/>
    <property type="match status" value="1"/>
</dbReference>
<evidence type="ECO:0000256" key="1">
    <source>
        <dbReference type="ARBA" id="ARBA00006484"/>
    </source>
</evidence>
<dbReference type="GO" id="GO:0050664">
    <property type="term" value="F:oxidoreductase activity, acting on NAD(P)H, oxygen as acceptor"/>
    <property type="evidence" value="ECO:0007669"/>
    <property type="project" value="TreeGrafter"/>
</dbReference>
<dbReference type="InterPro" id="IPR036291">
    <property type="entry name" value="NAD(P)-bd_dom_sf"/>
</dbReference>
<reference evidence="4" key="1">
    <citation type="journal article" date="2020" name="Stud. Mycol.">
        <title>101 Dothideomycetes genomes: a test case for predicting lifestyles and emergence of pathogens.</title>
        <authorList>
            <person name="Haridas S."/>
            <person name="Albert R."/>
            <person name="Binder M."/>
            <person name="Bloem J."/>
            <person name="Labutti K."/>
            <person name="Salamov A."/>
            <person name="Andreopoulos B."/>
            <person name="Baker S."/>
            <person name="Barry K."/>
            <person name="Bills G."/>
            <person name="Bluhm B."/>
            <person name="Cannon C."/>
            <person name="Castanera R."/>
            <person name="Culley D."/>
            <person name="Daum C."/>
            <person name="Ezra D."/>
            <person name="Gonzalez J."/>
            <person name="Henrissat B."/>
            <person name="Kuo A."/>
            <person name="Liang C."/>
            <person name="Lipzen A."/>
            <person name="Lutzoni F."/>
            <person name="Magnuson J."/>
            <person name="Mondo S."/>
            <person name="Nolan M."/>
            <person name="Ohm R."/>
            <person name="Pangilinan J."/>
            <person name="Park H.-J."/>
            <person name="Ramirez L."/>
            <person name="Alfaro M."/>
            <person name="Sun H."/>
            <person name="Tritt A."/>
            <person name="Yoshinaga Y."/>
            <person name="Zwiers L.-H."/>
            <person name="Turgeon B."/>
            <person name="Goodwin S."/>
            <person name="Spatafora J."/>
            <person name="Crous P."/>
            <person name="Grigoriev I."/>
        </authorList>
    </citation>
    <scope>NUCLEOTIDE SEQUENCE</scope>
    <source>
        <strain evidence="4">SCOH1-5</strain>
    </source>
</reference>
<dbReference type="AlphaFoldDB" id="A0A6A6FIV8"/>
<dbReference type="OrthoDB" id="417891at2759"/>
<accession>A0A6A6FIV8</accession>
<keyword evidence="5" id="KW-1185">Reference proteome</keyword>
<evidence type="ECO:0000313" key="4">
    <source>
        <dbReference type="EMBL" id="KAF2213350.1"/>
    </source>
</evidence>
<dbReference type="PANTHER" id="PTHR43008">
    <property type="entry name" value="BENZIL REDUCTASE"/>
    <property type="match status" value="1"/>
</dbReference>
<dbReference type="PANTHER" id="PTHR43008:SF4">
    <property type="entry name" value="CHAIN DEHYDROGENASE, PUTATIVE (AFU_ORTHOLOGUE AFUA_4G08710)-RELATED"/>
    <property type="match status" value="1"/>
</dbReference>
<dbReference type="Proteomes" id="UP000799539">
    <property type="component" value="Unassembled WGS sequence"/>
</dbReference>
<gene>
    <name evidence="4" type="ORF">CERZMDRAFT_121042</name>
</gene>